<name>A0A1F7S0D0_9BACT</name>
<organism evidence="2 3">
    <name type="scientific">Candidatus Schekmanbacteria bacterium RBG_16_38_10</name>
    <dbReference type="NCBI Taxonomy" id="1817879"/>
    <lineage>
        <taxon>Bacteria</taxon>
        <taxon>Candidatus Schekmaniibacteriota</taxon>
    </lineage>
</organism>
<dbReference type="AlphaFoldDB" id="A0A1F7S0D0"/>
<evidence type="ECO:0000313" key="2">
    <source>
        <dbReference type="EMBL" id="OGL47273.1"/>
    </source>
</evidence>
<dbReference type="PANTHER" id="PTHR43000">
    <property type="entry name" value="DTDP-D-GLUCOSE 4,6-DEHYDRATASE-RELATED"/>
    <property type="match status" value="1"/>
</dbReference>
<proteinExistence type="predicted"/>
<dbReference type="EMBL" id="MGDE01000048">
    <property type="protein sequence ID" value="OGL47273.1"/>
    <property type="molecule type" value="Genomic_DNA"/>
</dbReference>
<evidence type="ECO:0000313" key="3">
    <source>
        <dbReference type="Proteomes" id="UP000178797"/>
    </source>
</evidence>
<dbReference type="Pfam" id="PF16363">
    <property type="entry name" value="GDP_Man_Dehyd"/>
    <property type="match status" value="1"/>
</dbReference>
<gene>
    <name evidence="2" type="ORF">A2W05_11285</name>
</gene>
<comment type="caution">
    <text evidence="2">The sequence shown here is derived from an EMBL/GenBank/DDBJ whole genome shotgun (WGS) entry which is preliminary data.</text>
</comment>
<evidence type="ECO:0000259" key="1">
    <source>
        <dbReference type="Pfam" id="PF16363"/>
    </source>
</evidence>
<dbReference type="InterPro" id="IPR036291">
    <property type="entry name" value="NAD(P)-bd_dom_sf"/>
</dbReference>
<sequence>MSRILITGGAGFIGSHAAEYFAKKGYDVVVFDNLSRSKLLGKNDRNTMFNWNYLKSLKKIKLVKGDVRNFESLKKVAVDADIIIHAAAQTAVTTSVVNPETDFSVNAIGTFNVLDVARRLKKRPAIVYCSTNKVYGHNVNKIKVYEEKTRYRFDKKYKYGIQESFSIDLCEHTPYGCSKLTGDIYMQDFSSQYGLKVGVFRMSCIYGTRQFGVEDQGWVSWFAIATMMNKAIAIYGDGKQVRDVLFVTDLIRAYESFLKSDIQCGIFNTGGGYTKTLSLLELLDILREGTGKRSALEFGEWRPSDQKVYISDISKIKKDLNWKPEIEPKKGVMMLVEWVKKNIKIFS</sequence>
<reference evidence="2 3" key="1">
    <citation type="journal article" date="2016" name="Nat. Commun.">
        <title>Thousands of microbial genomes shed light on interconnected biogeochemical processes in an aquifer system.</title>
        <authorList>
            <person name="Anantharaman K."/>
            <person name="Brown C.T."/>
            <person name="Hug L.A."/>
            <person name="Sharon I."/>
            <person name="Castelle C.J."/>
            <person name="Probst A.J."/>
            <person name="Thomas B.C."/>
            <person name="Singh A."/>
            <person name="Wilkins M.J."/>
            <person name="Karaoz U."/>
            <person name="Brodie E.L."/>
            <person name="Williams K.H."/>
            <person name="Hubbard S.S."/>
            <person name="Banfield J.F."/>
        </authorList>
    </citation>
    <scope>NUCLEOTIDE SEQUENCE [LARGE SCALE GENOMIC DNA]</scope>
</reference>
<protein>
    <recommendedName>
        <fullName evidence="1">NAD(P)-binding domain-containing protein</fullName>
    </recommendedName>
</protein>
<dbReference type="InterPro" id="IPR016040">
    <property type="entry name" value="NAD(P)-bd_dom"/>
</dbReference>
<dbReference type="SUPFAM" id="SSF51735">
    <property type="entry name" value="NAD(P)-binding Rossmann-fold domains"/>
    <property type="match status" value="1"/>
</dbReference>
<dbReference type="Gene3D" id="3.40.50.720">
    <property type="entry name" value="NAD(P)-binding Rossmann-like Domain"/>
    <property type="match status" value="1"/>
</dbReference>
<dbReference type="Proteomes" id="UP000178797">
    <property type="component" value="Unassembled WGS sequence"/>
</dbReference>
<feature type="domain" description="NAD(P)-binding" evidence="1">
    <location>
        <begin position="5"/>
        <end position="333"/>
    </location>
</feature>
<accession>A0A1F7S0D0</accession>